<evidence type="ECO:0000313" key="4">
    <source>
        <dbReference type="Proteomes" id="UP000240621"/>
    </source>
</evidence>
<feature type="transmembrane region" description="Helical" evidence="1">
    <location>
        <begin position="6"/>
        <end position="27"/>
    </location>
</feature>
<organism evidence="3 4">
    <name type="scientific">Prolixibacter denitrificans</name>
    <dbReference type="NCBI Taxonomy" id="1541063"/>
    <lineage>
        <taxon>Bacteria</taxon>
        <taxon>Pseudomonadati</taxon>
        <taxon>Bacteroidota</taxon>
        <taxon>Bacteroidia</taxon>
        <taxon>Marinilabiliales</taxon>
        <taxon>Prolixibacteraceae</taxon>
        <taxon>Prolixibacter</taxon>
    </lineage>
</organism>
<sequence>MTLENLSYIAVILGTFATGSYFLFRSYRDKQKYYRRKLHDNWLNEGDITLSKFETHYVFLELEIELDSGEIVGIINSRNKKTDSEMRNVSVNGKLRLRKGKIKLSNIERQGQQIDYGKLKIKLDKYGNSLTIKNISKNYIYLPFKTTLRREGKKTLETHN</sequence>
<name>A0A2P8CEE6_9BACT</name>
<evidence type="ECO:0000313" key="2">
    <source>
        <dbReference type="EMBL" id="GET21858.1"/>
    </source>
</evidence>
<reference evidence="3 4" key="1">
    <citation type="submission" date="2018-03" db="EMBL/GenBank/DDBJ databases">
        <title>Genomic Encyclopedia of Archaeal and Bacterial Type Strains, Phase II (KMG-II): from individual species to whole genera.</title>
        <authorList>
            <person name="Goeker M."/>
        </authorList>
    </citation>
    <scope>NUCLEOTIDE SEQUENCE [LARGE SCALE GENOMIC DNA]</scope>
    <source>
        <strain evidence="3 4">DSM 27267</strain>
    </source>
</reference>
<keyword evidence="1" id="KW-1133">Transmembrane helix</keyword>
<reference evidence="2 5" key="2">
    <citation type="submission" date="2019-10" db="EMBL/GenBank/DDBJ databases">
        <title>Prolixibacter strains distinguished by the presence of nitrate reductase genes were adept at nitrate-dependent anaerobic corrosion of metallic iron and carbon steel.</title>
        <authorList>
            <person name="Iino T."/>
            <person name="Shono N."/>
            <person name="Ito K."/>
            <person name="Nakamura R."/>
            <person name="Sueoka K."/>
            <person name="Harayama S."/>
            <person name="Ohkuma M."/>
        </authorList>
    </citation>
    <scope>NUCLEOTIDE SEQUENCE [LARGE SCALE GENOMIC DNA]</scope>
    <source>
        <strain evidence="2 5">MIC1-1</strain>
    </source>
</reference>
<dbReference type="EMBL" id="PYGC01000004">
    <property type="protein sequence ID" value="PSK83259.1"/>
    <property type="molecule type" value="Genomic_DNA"/>
</dbReference>
<keyword evidence="1" id="KW-0472">Membrane</keyword>
<comment type="caution">
    <text evidence="3">The sequence shown here is derived from an EMBL/GenBank/DDBJ whole genome shotgun (WGS) entry which is preliminary data.</text>
</comment>
<accession>A0A2P8CEE6</accession>
<keyword evidence="5" id="KW-1185">Reference proteome</keyword>
<proteinExistence type="predicted"/>
<protein>
    <submittedName>
        <fullName evidence="3">Uncharacterized protein</fullName>
    </submittedName>
</protein>
<dbReference type="Proteomes" id="UP000240621">
    <property type="component" value="Unassembled WGS sequence"/>
</dbReference>
<dbReference type="Proteomes" id="UP000396862">
    <property type="component" value="Unassembled WGS sequence"/>
</dbReference>
<evidence type="ECO:0000313" key="5">
    <source>
        <dbReference type="Proteomes" id="UP000396862"/>
    </source>
</evidence>
<gene>
    <name evidence="3" type="ORF">CLV93_104189</name>
    <name evidence="2" type="ORF">JCM18694_21040</name>
</gene>
<dbReference type="RefSeq" id="WP_106542059.1">
    <property type="nucleotide sequence ID" value="NZ_BLAU01000001.1"/>
</dbReference>
<dbReference type="EMBL" id="BLAU01000001">
    <property type="protein sequence ID" value="GET21858.1"/>
    <property type="molecule type" value="Genomic_DNA"/>
</dbReference>
<evidence type="ECO:0000256" key="1">
    <source>
        <dbReference type="SAM" id="Phobius"/>
    </source>
</evidence>
<evidence type="ECO:0000313" key="3">
    <source>
        <dbReference type="EMBL" id="PSK83259.1"/>
    </source>
</evidence>
<dbReference type="AlphaFoldDB" id="A0A2P8CEE6"/>
<keyword evidence="1" id="KW-0812">Transmembrane</keyword>